<evidence type="ECO:0000256" key="5">
    <source>
        <dbReference type="ARBA" id="ARBA00005988"/>
    </source>
</evidence>
<dbReference type="InterPro" id="IPR000834">
    <property type="entry name" value="Peptidase_M14"/>
</dbReference>
<dbReference type="FunFam" id="3.40.630.10:FF:000165">
    <property type="entry name" value="Glucan 1,4-alpha-glucosidase, putative"/>
    <property type="match status" value="1"/>
</dbReference>
<dbReference type="SUPFAM" id="SSF54897">
    <property type="entry name" value="Protease propeptides/inhibitors"/>
    <property type="match status" value="1"/>
</dbReference>
<evidence type="ECO:0000256" key="4">
    <source>
        <dbReference type="ARBA" id="ARBA00004613"/>
    </source>
</evidence>
<feature type="compositionally biased region" description="Polar residues" evidence="17">
    <location>
        <begin position="15"/>
        <end position="24"/>
    </location>
</feature>
<dbReference type="AlphaFoldDB" id="A0A9Q8Z9L7"/>
<dbReference type="PRINTS" id="PR00765">
    <property type="entry name" value="CRBOXYPTASEA"/>
</dbReference>
<feature type="transmembrane region" description="Helical" evidence="18">
    <location>
        <begin position="400"/>
        <end position="418"/>
    </location>
</feature>
<comment type="function">
    <text evidence="2">Extracellular metalloprotease that contributes to pathogenicity.</text>
</comment>
<dbReference type="OrthoDB" id="3626597at2759"/>
<evidence type="ECO:0000256" key="13">
    <source>
        <dbReference type="ARBA" id="ARBA00023026"/>
    </source>
</evidence>
<keyword evidence="9" id="KW-0732">Signal</keyword>
<gene>
    <name evidence="21" type="ORF">yc1106_04964</name>
</gene>
<dbReference type="InterPro" id="IPR036259">
    <property type="entry name" value="MFS_trans_sf"/>
</dbReference>
<dbReference type="GO" id="GO:0004181">
    <property type="term" value="F:metallocarboxypeptidase activity"/>
    <property type="evidence" value="ECO:0007669"/>
    <property type="project" value="InterPro"/>
</dbReference>
<keyword evidence="21" id="KW-0645">Protease</keyword>
<evidence type="ECO:0000256" key="3">
    <source>
        <dbReference type="ARBA" id="ARBA00004141"/>
    </source>
</evidence>
<dbReference type="InterPro" id="IPR057247">
    <property type="entry name" value="CARBOXYPEPT_ZN_2"/>
</dbReference>
<sequence>MATQTETRTEDFGLQTWSKSNATSYPPRPSGETLSDSHGISDAESSTSSPASITKSTTLRTVLTILTPSLVGFLASFTNGIITVGLPIIARSLSLERSLYLWPSSVYGLTSGAALLIAGSIADVVGARPVELVGITLLGILTLACGFAQSGSQLVVFRALQGIALAMHLPASVAIITGAVPSGRARNLGFACLGFSQPLGFAVGLVLSGIMIQRTGWRSGFYLAGGCTLAVAVAAMWTLPKLPSQNKDGAVALSKKVGKEIDWIGAIISSGGLAILAYVLAILSADLTSIRSAETASLLAVSIVLLAAFPVWMHYRERAGKPPLVPNRLWKNLPFTSTCIMVALSYGVMNSIELFSSLYFQEIQHASTLTTSLYLLPNLATGVLINILVGLFIHRVPARWLVAGSALICALSPLIMALVPPTWSYWKLAFWAQTFAPFSADVLFTVGLVIVSDSFPEKTQALAGAVFNTVAQFGMSLEVYIVEAAGLENVFSGHASPSSASLVPSAAMKLLGVTLASLGLASAATVAKKVSYDDWKVFRVNVGSDAAKLQDVMTKLQLELWKGKPESSDVVDLMVPPSAVKDFEASTQSFETKLMHDNLGASIANEQSFSVYAAGLAPNASWFNSYHTIADHMQWITDLAAAYPNNAEVISAGKSVEGRDIKGIHIWGSGGKGSKKGVVWHGTVHAREWITTMVVEYAAYQLLTATDATTAAFKDNYDFYIFPIVNPDGFAYTQSTDRMWRKNRQTTPSASCVGRDINRNWPSHWDQRGGASTSPCADDYKGPSAGDGVETKALKAQLDSIAAGKGVQLYMDIHSYSQLWMYPYGYTCSGTVPNSAKYSSLTKGAIAAIKAVHGTTFTGGPICNTIYQVSGDSVDYAFEVAKATYSMTVELRDTGTYGFVLPKEQILPSGEEMWAGLSYLLKNM</sequence>
<dbReference type="Pfam" id="PF02244">
    <property type="entry name" value="Propep_M14"/>
    <property type="match status" value="1"/>
</dbReference>
<comment type="cofactor">
    <cofactor evidence="1">
        <name>Zn(2+)</name>
        <dbReference type="ChEBI" id="CHEBI:29105"/>
    </cofactor>
</comment>
<dbReference type="Gene3D" id="3.30.70.340">
    <property type="entry name" value="Metallocarboxypeptidase-like"/>
    <property type="match status" value="1"/>
</dbReference>
<keyword evidence="6" id="KW-0964">Secreted</keyword>
<evidence type="ECO:0000256" key="1">
    <source>
        <dbReference type="ARBA" id="ARBA00001947"/>
    </source>
</evidence>
<dbReference type="CDD" id="cd03860">
    <property type="entry name" value="M14_CP_A-B_like"/>
    <property type="match status" value="1"/>
</dbReference>
<feature type="transmembrane region" description="Helical" evidence="18">
    <location>
        <begin position="462"/>
        <end position="482"/>
    </location>
</feature>
<evidence type="ECO:0000256" key="9">
    <source>
        <dbReference type="ARBA" id="ARBA00022729"/>
    </source>
</evidence>
<feature type="transmembrane region" description="Helical" evidence="18">
    <location>
        <begin position="132"/>
        <end position="149"/>
    </location>
</feature>
<dbReference type="GO" id="GO:0022857">
    <property type="term" value="F:transmembrane transporter activity"/>
    <property type="evidence" value="ECO:0007669"/>
    <property type="project" value="InterPro"/>
</dbReference>
<feature type="region of interest" description="Disordered" evidence="17">
    <location>
        <begin position="1"/>
        <end position="52"/>
    </location>
</feature>
<dbReference type="InterPro" id="IPR036990">
    <property type="entry name" value="M14A-like_propep"/>
</dbReference>
<accession>A0A9Q8Z9L7</accession>
<dbReference type="PANTHER" id="PTHR42718">
    <property type="entry name" value="MAJOR FACILITATOR SUPERFAMILY MULTIDRUG TRANSPORTER MFSC"/>
    <property type="match status" value="1"/>
</dbReference>
<organism evidence="21 22">
    <name type="scientific">Curvularia clavata</name>
    <dbReference type="NCBI Taxonomy" id="95742"/>
    <lineage>
        <taxon>Eukaryota</taxon>
        <taxon>Fungi</taxon>
        <taxon>Dikarya</taxon>
        <taxon>Ascomycota</taxon>
        <taxon>Pezizomycotina</taxon>
        <taxon>Dothideomycetes</taxon>
        <taxon>Pleosporomycetidae</taxon>
        <taxon>Pleosporales</taxon>
        <taxon>Pleosporineae</taxon>
        <taxon>Pleosporaceae</taxon>
        <taxon>Curvularia</taxon>
    </lineage>
</organism>
<evidence type="ECO:0000256" key="17">
    <source>
        <dbReference type="SAM" id="MobiDB-lite"/>
    </source>
</evidence>
<evidence type="ECO:0000259" key="20">
    <source>
        <dbReference type="PROSITE" id="PS52035"/>
    </source>
</evidence>
<keyword evidence="22" id="KW-1185">Reference proteome</keyword>
<dbReference type="SMART" id="SM00631">
    <property type="entry name" value="Zn_pept"/>
    <property type="match status" value="1"/>
</dbReference>
<feature type="transmembrane region" description="Helical" evidence="18">
    <location>
        <begin position="430"/>
        <end position="450"/>
    </location>
</feature>
<evidence type="ECO:0000256" key="10">
    <source>
        <dbReference type="ARBA" id="ARBA00022801"/>
    </source>
</evidence>
<evidence type="ECO:0000256" key="2">
    <source>
        <dbReference type="ARBA" id="ARBA00003091"/>
    </source>
</evidence>
<feature type="transmembrane region" description="Helical" evidence="18">
    <location>
        <begin position="261"/>
        <end position="283"/>
    </location>
</feature>
<comment type="subcellular location">
    <subcellularLocation>
        <location evidence="3">Membrane</location>
        <topology evidence="3">Multi-pass membrane protein</topology>
    </subcellularLocation>
    <subcellularLocation>
        <location evidence="4">Secreted</location>
    </subcellularLocation>
</comment>
<feature type="transmembrane region" description="Helical" evidence="18">
    <location>
        <begin position="372"/>
        <end position="393"/>
    </location>
</feature>
<keyword evidence="21" id="KW-0121">Carboxypeptidase</keyword>
<dbReference type="InterPro" id="IPR003146">
    <property type="entry name" value="M14A_act_pep"/>
</dbReference>
<keyword evidence="13" id="KW-0843">Virulence</keyword>
<dbReference type="PROSITE" id="PS00133">
    <property type="entry name" value="CARBOXYPEPT_ZN_2"/>
    <property type="match status" value="1"/>
</dbReference>
<dbReference type="GO" id="GO:0008270">
    <property type="term" value="F:zinc ion binding"/>
    <property type="evidence" value="ECO:0007669"/>
    <property type="project" value="InterPro"/>
</dbReference>
<keyword evidence="10" id="KW-0378">Hydrolase</keyword>
<dbReference type="SUPFAM" id="SSF103473">
    <property type="entry name" value="MFS general substrate transporter"/>
    <property type="match status" value="1"/>
</dbReference>
<dbReference type="InterPro" id="IPR011701">
    <property type="entry name" value="MFS"/>
</dbReference>
<evidence type="ECO:0000256" key="11">
    <source>
        <dbReference type="ARBA" id="ARBA00022833"/>
    </source>
</evidence>
<keyword evidence="11" id="KW-0862">Zinc</keyword>
<proteinExistence type="inferred from homology"/>
<evidence type="ECO:0000259" key="19">
    <source>
        <dbReference type="PROSITE" id="PS50850"/>
    </source>
</evidence>
<keyword evidence="14 18" id="KW-0472">Membrane</keyword>
<evidence type="ECO:0000256" key="7">
    <source>
        <dbReference type="ARBA" id="ARBA00022692"/>
    </source>
</evidence>
<keyword evidence="8" id="KW-0479">Metal-binding</keyword>
<keyword evidence="7 18" id="KW-0812">Transmembrane</keyword>
<feature type="domain" description="Major facilitator superfamily (MFS) profile" evidence="19">
    <location>
        <begin position="64"/>
        <end position="524"/>
    </location>
</feature>
<evidence type="ECO:0000313" key="21">
    <source>
        <dbReference type="EMBL" id="USP77690.1"/>
    </source>
</evidence>
<dbReference type="VEuPathDB" id="FungiDB:yc1106_04964"/>
<feature type="active site" description="Proton donor/acceptor" evidence="16">
    <location>
        <position position="890"/>
    </location>
</feature>
<dbReference type="GO" id="GO:0006508">
    <property type="term" value="P:proteolysis"/>
    <property type="evidence" value="ECO:0007669"/>
    <property type="project" value="InterPro"/>
</dbReference>
<feature type="transmembrane region" description="Helical" evidence="18">
    <location>
        <begin position="62"/>
        <end position="86"/>
    </location>
</feature>
<name>A0A9Q8Z9L7_CURCL</name>
<protein>
    <submittedName>
        <fullName evidence="21">Carboxypeptidase a1</fullName>
    </submittedName>
</protein>
<evidence type="ECO:0000256" key="8">
    <source>
        <dbReference type="ARBA" id="ARBA00022723"/>
    </source>
</evidence>
<dbReference type="Pfam" id="PF00246">
    <property type="entry name" value="Peptidase_M14"/>
    <property type="match status" value="1"/>
</dbReference>
<dbReference type="Proteomes" id="UP001056012">
    <property type="component" value="Chromosome 3"/>
</dbReference>
<evidence type="ECO:0000313" key="22">
    <source>
        <dbReference type="Proteomes" id="UP001056012"/>
    </source>
</evidence>
<keyword evidence="12 18" id="KW-1133">Transmembrane helix</keyword>
<feature type="transmembrane region" description="Helical" evidence="18">
    <location>
        <begin position="106"/>
        <end position="125"/>
    </location>
</feature>
<dbReference type="EMBL" id="CP089276">
    <property type="protein sequence ID" value="USP77690.1"/>
    <property type="molecule type" value="Genomic_DNA"/>
</dbReference>
<keyword evidence="15" id="KW-0865">Zymogen</keyword>
<dbReference type="Gene3D" id="3.40.630.10">
    <property type="entry name" value="Zn peptidases"/>
    <property type="match status" value="1"/>
</dbReference>
<feature type="transmembrane region" description="Helical" evidence="18">
    <location>
        <begin position="219"/>
        <end position="240"/>
    </location>
</feature>
<dbReference type="InterPro" id="IPR020846">
    <property type="entry name" value="MFS_dom"/>
</dbReference>
<feature type="transmembrane region" description="Helical" evidence="18">
    <location>
        <begin position="188"/>
        <end position="213"/>
    </location>
</feature>
<evidence type="ECO:0000256" key="18">
    <source>
        <dbReference type="SAM" id="Phobius"/>
    </source>
</evidence>
<dbReference type="SUPFAM" id="SSF53187">
    <property type="entry name" value="Zn-dependent exopeptidases"/>
    <property type="match status" value="1"/>
</dbReference>
<dbReference type="PROSITE" id="PS52035">
    <property type="entry name" value="PEPTIDASE_M14"/>
    <property type="match status" value="1"/>
</dbReference>
<dbReference type="GO" id="GO:0005576">
    <property type="term" value="C:extracellular region"/>
    <property type="evidence" value="ECO:0007669"/>
    <property type="project" value="UniProtKB-SubCell"/>
</dbReference>
<feature type="transmembrane region" description="Helical" evidence="18">
    <location>
        <begin position="155"/>
        <end position="176"/>
    </location>
</feature>
<evidence type="ECO:0000256" key="15">
    <source>
        <dbReference type="ARBA" id="ARBA00023145"/>
    </source>
</evidence>
<feature type="domain" description="Peptidase M14" evidence="20">
    <location>
        <begin position="625"/>
        <end position="924"/>
    </location>
</feature>
<dbReference type="PROSITE" id="PS50850">
    <property type="entry name" value="MFS"/>
    <property type="match status" value="1"/>
</dbReference>
<comment type="similarity">
    <text evidence="5 16">Belongs to the peptidase M14 family.</text>
</comment>
<feature type="transmembrane region" description="Helical" evidence="18">
    <location>
        <begin position="333"/>
        <end position="352"/>
    </location>
</feature>
<dbReference type="Gene3D" id="1.20.1250.20">
    <property type="entry name" value="MFS general substrate transporter like domains"/>
    <property type="match status" value="2"/>
</dbReference>
<evidence type="ECO:0000256" key="12">
    <source>
        <dbReference type="ARBA" id="ARBA00022989"/>
    </source>
</evidence>
<dbReference type="Pfam" id="PF07690">
    <property type="entry name" value="MFS_1"/>
    <property type="match status" value="1"/>
</dbReference>
<dbReference type="GO" id="GO:0016020">
    <property type="term" value="C:membrane"/>
    <property type="evidence" value="ECO:0007669"/>
    <property type="project" value="UniProtKB-SubCell"/>
</dbReference>
<evidence type="ECO:0000256" key="6">
    <source>
        <dbReference type="ARBA" id="ARBA00022525"/>
    </source>
</evidence>
<feature type="transmembrane region" description="Helical" evidence="18">
    <location>
        <begin position="295"/>
        <end position="313"/>
    </location>
</feature>
<evidence type="ECO:0000256" key="14">
    <source>
        <dbReference type="ARBA" id="ARBA00023136"/>
    </source>
</evidence>
<reference evidence="21" key="1">
    <citation type="submission" date="2021-12" db="EMBL/GenBank/DDBJ databases">
        <title>Curvularia clavata genome.</title>
        <authorList>
            <person name="Cao Y."/>
        </authorList>
    </citation>
    <scope>NUCLEOTIDE SEQUENCE</scope>
    <source>
        <strain evidence="21">Yc1106</strain>
    </source>
</reference>
<evidence type="ECO:0000256" key="16">
    <source>
        <dbReference type="PROSITE-ProRule" id="PRU01379"/>
    </source>
</evidence>
<dbReference type="PANTHER" id="PTHR42718:SF27">
    <property type="entry name" value="TRANSPORTER, PUTATIVE-RELATED"/>
    <property type="match status" value="1"/>
</dbReference>